<evidence type="ECO:0000313" key="2">
    <source>
        <dbReference type="EMBL" id="ADU25675.1"/>
    </source>
</evidence>
<protein>
    <submittedName>
        <fullName evidence="2">Uncharacterized protein</fullName>
    </submittedName>
</protein>
<accession>E6U5Z6</accession>
<organism evidence="2 4">
    <name type="scientific">Ethanoligenens harbinense (strain DSM 18485 / JCM 12961 / CGMCC 1.5033 / YUAN-3)</name>
    <dbReference type="NCBI Taxonomy" id="663278"/>
    <lineage>
        <taxon>Bacteria</taxon>
        <taxon>Bacillati</taxon>
        <taxon>Bacillota</taxon>
        <taxon>Clostridia</taxon>
        <taxon>Eubacteriales</taxon>
        <taxon>Oscillospiraceae</taxon>
        <taxon>Ethanoligenens</taxon>
    </lineage>
</organism>
<keyword evidence="1" id="KW-0472">Membrane</keyword>
<reference evidence="2" key="2">
    <citation type="submission" date="2010-12" db="EMBL/GenBank/DDBJ databases">
        <authorList>
            <consortium name="US DOE Joint Genome Institute"/>
            <person name="Lucas S."/>
            <person name="Copeland A."/>
            <person name="Lapidus A."/>
            <person name="Cheng J.-F."/>
            <person name="Bruce D."/>
            <person name="Goodwin L."/>
            <person name="Pitluck S."/>
            <person name="Chertkov O."/>
            <person name="Misra M."/>
            <person name="Detter J.C."/>
            <person name="Han C."/>
            <person name="Tapia R."/>
            <person name="Land M."/>
            <person name="Hauser L."/>
            <person name="Jeffries C."/>
            <person name="Kyrpides N."/>
            <person name="Ivanova N."/>
            <person name="Mikhailova N."/>
            <person name="Wang A."/>
            <person name="Mouttaki H."/>
            <person name="He Z."/>
            <person name="Zhou J."/>
            <person name="Hemme C.L."/>
            <person name="Woyke T."/>
        </authorList>
    </citation>
    <scope>NUCLEOTIDE SEQUENCE</scope>
    <source>
        <strain evidence="2">YUAN-3</strain>
    </source>
</reference>
<dbReference type="STRING" id="663278.Ethha_0085"/>
<dbReference type="KEGG" id="eha:Ethha_0085"/>
<evidence type="ECO:0000313" key="3">
    <source>
        <dbReference type="EMBL" id="ADU26090.1"/>
    </source>
</evidence>
<keyword evidence="1" id="KW-1133">Transmembrane helix</keyword>
<keyword evidence="4" id="KW-1185">Reference proteome</keyword>
<dbReference type="HOGENOM" id="CLU_159354_0_0_9"/>
<proteinExistence type="predicted"/>
<dbReference type="Proteomes" id="UP000001551">
    <property type="component" value="Chromosome"/>
</dbReference>
<dbReference type="eggNOG" id="ENOG5032ZG1">
    <property type="taxonomic scope" value="Bacteria"/>
</dbReference>
<dbReference type="RefSeq" id="WP_013484056.1">
    <property type="nucleotide sequence ID" value="NC_014828.1"/>
</dbReference>
<dbReference type="AlphaFoldDB" id="E6U5Z6"/>
<gene>
    <name evidence="2" type="ordered locus">Ethha_0085</name>
    <name evidence="3" type="ordered locus">Ethha_0505</name>
</gene>
<name>E6U5Z6_ETHHY</name>
<keyword evidence="1" id="KW-0812">Transmembrane</keyword>
<evidence type="ECO:0000256" key="1">
    <source>
        <dbReference type="SAM" id="Phobius"/>
    </source>
</evidence>
<evidence type="ECO:0000313" key="4">
    <source>
        <dbReference type="Proteomes" id="UP000001551"/>
    </source>
</evidence>
<dbReference type="KEGG" id="eha:Ethha_0505"/>
<reference evidence="2 4" key="1">
    <citation type="submission" date="2010-12" db="EMBL/GenBank/DDBJ databases">
        <title>Complete sequence of Ethanoligenens harbinense YUAN-3.</title>
        <authorList>
            <person name="Lucas S."/>
            <person name="Copeland A."/>
            <person name="Lapidus A."/>
            <person name="Cheng J.-F."/>
            <person name="Bruce D."/>
            <person name="Goodwin L."/>
            <person name="Pitluck S."/>
            <person name="Chertkov O."/>
            <person name="Misra M."/>
            <person name="Detter J.C."/>
            <person name="Han C."/>
            <person name="Tapia R."/>
            <person name="Land M."/>
            <person name="Hauser L."/>
            <person name="Jeffries C."/>
            <person name="Kyrpides N."/>
            <person name="Ivanova N."/>
            <person name="Mikhailova N."/>
            <person name="Wang A."/>
            <person name="Mouttaki H."/>
            <person name="He Z."/>
            <person name="Zhou J."/>
            <person name="Hemme C.L."/>
            <person name="Woyke T."/>
        </authorList>
    </citation>
    <scope>NUCLEOTIDE SEQUENCE [LARGE SCALE GENOMIC DNA]</scope>
    <source>
        <strain evidence="4">DSM 18485 / JCM 12961 / CGMCC 1.5033 / YUAN-3</strain>
        <strain evidence="2">YUAN-3</strain>
    </source>
</reference>
<sequence>MNASNWLNAIPPLILSVLVGIIGFFLKRTIGLVDRHETEISAIKDQYVTKEEMDCLQDDLKSGLGKLSEGIDALKDNYMRKDDFVRAIADVNRRQDRIFDVLLEMKGDKNRG</sequence>
<dbReference type="EMBL" id="CP002400">
    <property type="protein sequence ID" value="ADU26090.1"/>
    <property type="molecule type" value="Genomic_DNA"/>
</dbReference>
<feature type="transmembrane region" description="Helical" evidence="1">
    <location>
        <begin position="6"/>
        <end position="26"/>
    </location>
</feature>
<dbReference type="EMBL" id="CP002400">
    <property type="protein sequence ID" value="ADU25675.1"/>
    <property type="molecule type" value="Genomic_DNA"/>
</dbReference>